<keyword evidence="2" id="KW-0106">Calcium</keyword>
<protein>
    <recommendedName>
        <fullName evidence="4">C2 domain-containing protein</fullName>
    </recommendedName>
</protein>
<comment type="caution">
    <text evidence="5">The sequence shown here is derived from an EMBL/GenBank/DDBJ whole genome shotgun (WGS) entry which is preliminary data.</text>
</comment>
<dbReference type="PROSITE" id="PS50004">
    <property type="entry name" value="C2"/>
    <property type="match status" value="1"/>
</dbReference>
<feature type="region of interest" description="Disordered" evidence="3">
    <location>
        <begin position="1"/>
        <end position="20"/>
    </location>
</feature>
<proteinExistence type="predicted"/>
<dbReference type="SMART" id="SM00239">
    <property type="entry name" value="C2"/>
    <property type="match status" value="1"/>
</dbReference>
<dbReference type="Pfam" id="PF00168">
    <property type="entry name" value="C2"/>
    <property type="match status" value="1"/>
</dbReference>
<sequence length="277" mass="30952">MFTRSSTTHLVRTASTAPANQEEVLDGDNDEVVLAHTYTTPVVLIGKAQPALDGFSRGLLYVKMFCARNIRGDEYLGRGKADPYVKISYGIRGMQASLYSETHEDAGSDPVWNHKFAFPILHPETKGRHLLELEIYNRNGMTRKDNKLGSISIAHLAMYVTSKPAYITDEMWFPVFNKKHRQRGEILMSFYFQAQGDHKFADGWEIPNRLNIGAPASLDREPAKLRKFDEKIDGPLPPGAVASPAPGVPEIMVCRCSSLLLNHQIVALSAVIELWVQ</sequence>
<dbReference type="Gene3D" id="2.60.40.150">
    <property type="entry name" value="C2 domain"/>
    <property type="match status" value="1"/>
</dbReference>
<evidence type="ECO:0000259" key="4">
    <source>
        <dbReference type="PROSITE" id="PS50004"/>
    </source>
</evidence>
<keyword evidence="1" id="KW-0479">Metal-binding</keyword>
<organism evidence="5 6">
    <name type="scientific">Riccia fluitans</name>
    <dbReference type="NCBI Taxonomy" id="41844"/>
    <lineage>
        <taxon>Eukaryota</taxon>
        <taxon>Viridiplantae</taxon>
        <taxon>Streptophyta</taxon>
        <taxon>Embryophyta</taxon>
        <taxon>Marchantiophyta</taxon>
        <taxon>Marchantiopsida</taxon>
        <taxon>Marchantiidae</taxon>
        <taxon>Marchantiales</taxon>
        <taxon>Ricciaceae</taxon>
        <taxon>Riccia</taxon>
    </lineage>
</organism>
<dbReference type="EMBL" id="JBHFFA010000002">
    <property type="protein sequence ID" value="KAL2642804.1"/>
    <property type="molecule type" value="Genomic_DNA"/>
</dbReference>
<accession>A0ABD1Z5Y1</accession>
<dbReference type="AlphaFoldDB" id="A0ABD1Z5Y1"/>
<dbReference type="GO" id="GO:0046872">
    <property type="term" value="F:metal ion binding"/>
    <property type="evidence" value="ECO:0007669"/>
    <property type="project" value="UniProtKB-KW"/>
</dbReference>
<dbReference type="SUPFAM" id="SSF49562">
    <property type="entry name" value="C2 domain (Calcium/lipid-binding domain, CaLB)"/>
    <property type="match status" value="1"/>
</dbReference>
<reference evidence="5 6" key="1">
    <citation type="submission" date="2024-09" db="EMBL/GenBank/DDBJ databases">
        <title>Chromosome-scale assembly of Riccia fluitans.</title>
        <authorList>
            <person name="Paukszto L."/>
            <person name="Sawicki J."/>
            <person name="Karawczyk K."/>
            <person name="Piernik-Szablinska J."/>
            <person name="Szczecinska M."/>
            <person name="Mazdziarz M."/>
        </authorList>
    </citation>
    <scope>NUCLEOTIDE SEQUENCE [LARGE SCALE GENOMIC DNA]</scope>
    <source>
        <strain evidence="5">Rf_01</strain>
        <tissue evidence="5">Aerial parts of the thallus</tissue>
    </source>
</reference>
<dbReference type="Proteomes" id="UP001605036">
    <property type="component" value="Unassembled WGS sequence"/>
</dbReference>
<evidence type="ECO:0000256" key="2">
    <source>
        <dbReference type="ARBA" id="ARBA00022837"/>
    </source>
</evidence>
<dbReference type="CDD" id="cd00030">
    <property type="entry name" value="C2"/>
    <property type="match status" value="1"/>
</dbReference>
<feature type="domain" description="C2" evidence="4">
    <location>
        <begin position="44"/>
        <end position="169"/>
    </location>
</feature>
<keyword evidence="6" id="KW-1185">Reference proteome</keyword>
<evidence type="ECO:0000256" key="3">
    <source>
        <dbReference type="SAM" id="MobiDB-lite"/>
    </source>
</evidence>
<evidence type="ECO:0000256" key="1">
    <source>
        <dbReference type="ARBA" id="ARBA00022723"/>
    </source>
</evidence>
<dbReference type="InterPro" id="IPR000008">
    <property type="entry name" value="C2_dom"/>
</dbReference>
<gene>
    <name evidence="5" type="ORF">R1flu_010391</name>
</gene>
<dbReference type="PANTHER" id="PTHR46502:SF2">
    <property type="entry name" value="16 KDA PHLOEM PROTEIN 2"/>
    <property type="match status" value="1"/>
</dbReference>
<evidence type="ECO:0000313" key="6">
    <source>
        <dbReference type="Proteomes" id="UP001605036"/>
    </source>
</evidence>
<dbReference type="PANTHER" id="PTHR46502">
    <property type="entry name" value="C2 DOMAIN-CONTAINING"/>
    <property type="match status" value="1"/>
</dbReference>
<evidence type="ECO:0000313" key="5">
    <source>
        <dbReference type="EMBL" id="KAL2642804.1"/>
    </source>
</evidence>
<name>A0ABD1Z5Y1_9MARC</name>
<dbReference type="InterPro" id="IPR035892">
    <property type="entry name" value="C2_domain_sf"/>
</dbReference>
<feature type="compositionally biased region" description="Polar residues" evidence="3">
    <location>
        <begin position="1"/>
        <end position="19"/>
    </location>
</feature>